<dbReference type="SUPFAM" id="SSF51120">
    <property type="entry name" value="beta-Roll"/>
    <property type="match status" value="1"/>
</dbReference>
<gene>
    <name evidence="9" type="ORF">D0962_20605</name>
</gene>
<evidence type="ECO:0000313" key="10">
    <source>
        <dbReference type="Proteomes" id="UP000473574"/>
    </source>
</evidence>
<comment type="subcellular location">
    <subcellularLocation>
        <location evidence="1">Membrane</location>
        <topology evidence="1">Single-pass type I membrane protein</topology>
    </subcellularLocation>
</comment>
<dbReference type="PRINTS" id="PR00313">
    <property type="entry name" value="CABNDNGRPT"/>
</dbReference>
<keyword evidence="2" id="KW-0812">Transmembrane</keyword>
<dbReference type="Pfam" id="PF00353">
    <property type="entry name" value="HemolysinCabind"/>
    <property type="match status" value="1"/>
</dbReference>
<evidence type="ECO:0000256" key="7">
    <source>
        <dbReference type="ARBA" id="ARBA00023180"/>
    </source>
</evidence>
<accession>A0A6M0SA56</accession>
<dbReference type="InterPro" id="IPR048525">
    <property type="entry name" value="DDR1-2_DS-like"/>
</dbReference>
<dbReference type="Gene3D" id="2.60.120.1190">
    <property type="match status" value="2"/>
</dbReference>
<evidence type="ECO:0000256" key="1">
    <source>
        <dbReference type="ARBA" id="ARBA00004479"/>
    </source>
</evidence>
<evidence type="ECO:0000256" key="4">
    <source>
        <dbReference type="ARBA" id="ARBA00022989"/>
    </source>
</evidence>
<dbReference type="InterPro" id="IPR011049">
    <property type="entry name" value="Serralysin-like_metalloprot_C"/>
</dbReference>
<name>A0A6M0SA56_9CYAN</name>
<keyword evidence="3" id="KW-0732">Signal</keyword>
<dbReference type="AlphaFoldDB" id="A0A6M0SA56"/>
<dbReference type="RefSeq" id="WP_163666020.1">
    <property type="nucleotide sequence ID" value="NZ_QZCE01000002.1"/>
</dbReference>
<organism evidence="9 10">
    <name type="scientific">Adonisia turfae CCMR0082</name>
    <dbReference type="NCBI Taxonomy" id="2304604"/>
    <lineage>
        <taxon>Bacteria</taxon>
        <taxon>Bacillati</taxon>
        <taxon>Cyanobacteriota</taxon>
        <taxon>Adonisia</taxon>
        <taxon>Adonisia turfae</taxon>
    </lineage>
</organism>
<dbReference type="GO" id="GO:0016020">
    <property type="term" value="C:membrane"/>
    <property type="evidence" value="ECO:0007669"/>
    <property type="project" value="UniProtKB-SubCell"/>
</dbReference>
<reference evidence="9 10" key="1">
    <citation type="journal article" date="2020" name="Microb. Ecol.">
        <title>Ecogenomics of the Marine Benthic Filamentous Cyanobacterium Adonisia.</title>
        <authorList>
            <person name="Walter J.M."/>
            <person name="Coutinho F.H."/>
            <person name="Leomil L."/>
            <person name="Hargreaves P.I."/>
            <person name="Campeao M.E."/>
            <person name="Vieira V.V."/>
            <person name="Silva B.S."/>
            <person name="Fistarol G.O."/>
            <person name="Salomon P.S."/>
            <person name="Sawabe T."/>
            <person name="Mino S."/>
            <person name="Hosokawa M."/>
            <person name="Miyashita H."/>
            <person name="Maruyama F."/>
            <person name="van Verk M.C."/>
            <person name="Dutilh B.E."/>
            <person name="Thompson C.C."/>
            <person name="Thompson F.L."/>
        </authorList>
    </citation>
    <scope>NUCLEOTIDE SEQUENCE [LARGE SCALE GENOMIC DNA]</scope>
    <source>
        <strain evidence="9 10">CCMR0082</strain>
    </source>
</reference>
<keyword evidence="5" id="KW-0472">Membrane</keyword>
<proteinExistence type="predicted"/>
<dbReference type="EMBL" id="QZCE01000002">
    <property type="protein sequence ID" value="NEZ65146.1"/>
    <property type="molecule type" value="Genomic_DNA"/>
</dbReference>
<evidence type="ECO:0000256" key="5">
    <source>
        <dbReference type="ARBA" id="ARBA00023136"/>
    </source>
</evidence>
<dbReference type="Pfam" id="PF21114">
    <property type="entry name" value="DDR1-2_DS-like"/>
    <property type="match status" value="2"/>
</dbReference>
<evidence type="ECO:0000313" key="9">
    <source>
        <dbReference type="EMBL" id="NEZ65146.1"/>
    </source>
</evidence>
<evidence type="ECO:0000259" key="8">
    <source>
        <dbReference type="Pfam" id="PF21114"/>
    </source>
</evidence>
<sequence>MSSSIQPVSYSMLNGEGGSWTYYDESYDGVGDNTSGATFLSGGTGDLTDGVKAELPWDQEESVSDGPYVGWKTIEPIIDFQFGEVSHITEVTIYVADANGHGRVYAPDQVNITMGGVTRSFNITDPPGSGPTAITFSDLNLTGSSLELQLLDSGNSVDWIFLSEVEFTGGQSQVFPVSYSMRNGEGGSWTYFDESYDGTGDNTSGAAFLSGGTGDLTDGIVADGSWFQVEHVSDGPYVGWKTIEPDIDFQFDGITNINEVTIYVDDANNYGRVNTPDQVNIIMNGVMKSFSIVDPLGAGPLSITFSDLNLAGSSLELQLRDSRNSVDWIFLSEVEFKTGDSDTILGDIGNNVLIGGDGDDIINGLTGYDRFEGGGGNDTFVLESNSGFKTIADFVSGQDLFGLGSGLQFTDLSFIGSNIIVSATNETLATITGFDATTLNASDFTLI</sequence>
<dbReference type="Proteomes" id="UP000473574">
    <property type="component" value="Unassembled WGS sequence"/>
</dbReference>
<keyword evidence="6" id="KW-1015">Disulfide bond</keyword>
<protein>
    <recommendedName>
        <fullName evidence="8">Discoidin domain-containing protein</fullName>
    </recommendedName>
</protein>
<feature type="domain" description="Discoidin" evidence="8">
    <location>
        <begin position="8"/>
        <end position="167"/>
    </location>
</feature>
<evidence type="ECO:0000256" key="6">
    <source>
        <dbReference type="ARBA" id="ARBA00023157"/>
    </source>
</evidence>
<dbReference type="InterPro" id="IPR001343">
    <property type="entry name" value="Hemolysn_Ca-bd"/>
</dbReference>
<keyword evidence="7" id="KW-0325">Glycoprotein</keyword>
<dbReference type="GO" id="GO:0005509">
    <property type="term" value="F:calcium ion binding"/>
    <property type="evidence" value="ECO:0007669"/>
    <property type="project" value="InterPro"/>
</dbReference>
<feature type="domain" description="Discoidin" evidence="8">
    <location>
        <begin position="177"/>
        <end position="337"/>
    </location>
</feature>
<evidence type="ECO:0000256" key="3">
    <source>
        <dbReference type="ARBA" id="ARBA00022729"/>
    </source>
</evidence>
<keyword evidence="4" id="KW-1133">Transmembrane helix</keyword>
<evidence type="ECO:0000256" key="2">
    <source>
        <dbReference type="ARBA" id="ARBA00022692"/>
    </source>
</evidence>
<comment type="caution">
    <text evidence="9">The sequence shown here is derived from an EMBL/GenBank/DDBJ whole genome shotgun (WGS) entry which is preliminary data.</text>
</comment>